<protein>
    <recommendedName>
        <fullName evidence="1">Antitoxin VbhA domain-containing protein</fullName>
    </recommendedName>
</protein>
<dbReference type="CDD" id="cd11586">
    <property type="entry name" value="VbhA_like"/>
    <property type="match status" value="1"/>
</dbReference>
<keyword evidence="3" id="KW-1185">Reference proteome</keyword>
<evidence type="ECO:0000313" key="3">
    <source>
        <dbReference type="Proteomes" id="UP000603200"/>
    </source>
</evidence>
<evidence type="ECO:0000313" key="2">
    <source>
        <dbReference type="EMBL" id="GIE21673.1"/>
    </source>
</evidence>
<proteinExistence type="predicted"/>
<dbReference type="InterPro" id="IPR041535">
    <property type="entry name" value="VbhA"/>
</dbReference>
<evidence type="ECO:0000259" key="1">
    <source>
        <dbReference type="Pfam" id="PF18495"/>
    </source>
</evidence>
<reference evidence="2 3" key="1">
    <citation type="submission" date="2021-01" db="EMBL/GenBank/DDBJ databases">
        <title>Whole genome shotgun sequence of Actinoplanes humidus NBRC 14915.</title>
        <authorList>
            <person name="Komaki H."/>
            <person name="Tamura T."/>
        </authorList>
    </citation>
    <scope>NUCLEOTIDE SEQUENCE [LARGE SCALE GENOMIC DNA]</scope>
    <source>
        <strain evidence="2 3">NBRC 14915</strain>
    </source>
</reference>
<dbReference type="InterPro" id="IPR043038">
    <property type="entry name" value="VbhA_sf"/>
</dbReference>
<organism evidence="2 3">
    <name type="scientific">Winogradskya humida</name>
    <dbReference type="NCBI Taxonomy" id="113566"/>
    <lineage>
        <taxon>Bacteria</taxon>
        <taxon>Bacillati</taxon>
        <taxon>Actinomycetota</taxon>
        <taxon>Actinomycetes</taxon>
        <taxon>Micromonosporales</taxon>
        <taxon>Micromonosporaceae</taxon>
        <taxon>Winogradskya</taxon>
    </lineage>
</organism>
<comment type="caution">
    <text evidence="2">The sequence shown here is derived from an EMBL/GenBank/DDBJ whole genome shotgun (WGS) entry which is preliminary data.</text>
</comment>
<dbReference type="Pfam" id="PF18495">
    <property type="entry name" value="VbhA"/>
    <property type="match status" value="1"/>
</dbReference>
<dbReference type="EMBL" id="BOMN01000059">
    <property type="protein sequence ID" value="GIE21673.1"/>
    <property type="molecule type" value="Genomic_DNA"/>
</dbReference>
<dbReference type="InterPro" id="IPR033788">
    <property type="entry name" value="VbhA-like"/>
</dbReference>
<name>A0ABQ3ZT00_9ACTN</name>
<dbReference type="Gene3D" id="1.10.8.1050">
    <property type="entry name" value="Antitoxin VbhA-like"/>
    <property type="match status" value="1"/>
</dbReference>
<dbReference type="Proteomes" id="UP000603200">
    <property type="component" value="Unassembled WGS sequence"/>
</dbReference>
<sequence>MYIFLYHWLMSVLGVAEARKQLPDLLAGFSRGSAESVFLGAHRKAVGVLMPVRVYEELRSERDRAVDDSVGSLRAEGLEPSSVATELAGLFSQGRITAGQMEAMLLAYHRVG</sequence>
<accession>A0ABQ3ZT00</accession>
<gene>
    <name evidence="2" type="ORF">Ahu01nite_047750</name>
</gene>
<feature type="domain" description="Antitoxin VbhA" evidence="1">
    <location>
        <begin position="62"/>
        <end position="106"/>
    </location>
</feature>